<evidence type="ECO:0000313" key="2">
    <source>
        <dbReference type="EMBL" id="CAB1423042.1"/>
    </source>
</evidence>
<proteinExistence type="predicted"/>
<keyword evidence="3" id="KW-1185">Reference proteome</keyword>
<evidence type="ECO:0000256" key="1">
    <source>
        <dbReference type="SAM" id="MobiDB-lite"/>
    </source>
</evidence>
<reference evidence="2" key="1">
    <citation type="submission" date="2020-03" db="EMBL/GenBank/DDBJ databases">
        <authorList>
            <person name="Weist P."/>
        </authorList>
    </citation>
    <scope>NUCLEOTIDE SEQUENCE</scope>
</reference>
<evidence type="ECO:0000313" key="3">
    <source>
        <dbReference type="Proteomes" id="UP001153269"/>
    </source>
</evidence>
<feature type="region of interest" description="Disordered" evidence="1">
    <location>
        <begin position="36"/>
        <end position="102"/>
    </location>
</feature>
<protein>
    <submittedName>
        <fullName evidence="2">Uncharacterized protein</fullName>
    </submittedName>
</protein>
<accession>A0A9N7U2R0</accession>
<dbReference type="EMBL" id="CADEAL010000630">
    <property type="protein sequence ID" value="CAB1423042.1"/>
    <property type="molecule type" value="Genomic_DNA"/>
</dbReference>
<organism evidence="2 3">
    <name type="scientific">Pleuronectes platessa</name>
    <name type="common">European plaice</name>
    <dbReference type="NCBI Taxonomy" id="8262"/>
    <lineage>
        <taxon>Eukaryota</taxon>
        <taxon>Metazoa</taxon>
        <taxon>Chordata</taxon>
        <taxon>Craniata</taxon>
        <taxon>Vertebrata</taxon>
        <taxon>Euteleostomi</taxon>
        <taxon>Actinopterygii</taxon>
        <taxon>Neopterygii</taxon>
        <taxon>Teleostei</taxon>
        <taxon>Neoteleostei</taxon>
        <taxon>Acanthomorphata</taxon>
        <taxon>Carangaria</taxon>
        <taxon>Pleuronectiformes</taxon>
        <taxon>Pleuronectoidei</taxon>
        <taxon>Pleuronectidae</taxon>
        <taxon>Pleuronectes</taxon>
    </lineage>
</organism>
<name>A0A9N7U2R0_PLEPL</name>
<comment type="caution">
    <text evidence="2">The sequence shown here is derived from an EMBL/GenBank/DDBJ whole genome shotgun (WGS) entry which is preliminary data.</text>
</comment>
<gene>
    <name evidence="2" type="ORF">PLEPLA_LOCUS10960</name>
</gene>
<sequence length="137" mass="15169">MMYDLYRSQPAGCVWVRGRYRSSRFITLSNMFTKAENSAGEQEASVPAPGHEAASSPSGRPWTPETLKKRVAAETSGQNVARKHSNSIIRPAPRVCTQQQERGNTAGCQLMADWLMGSEDVEDLRPVDSDQANGVWR</sequence>
<dbReference type="AlphaFoldDB" id="A0A9N7U2R0"/>
<dbReference type="Proteomes" id="UP001153269">
    <property type="component" value="Unassembled WGS sequence"/>
</dbReference>